<reference evidence="11" key="2">
    <citation type="submission" date="2020-09" db="EMBL/GenBank/DDBJ databases">
        <authorList>
            <person name="Sun Q."/>
            <person name="Kim S."/>
        </authorList>
    </citation>
    <scope>NUCLEOTIDE SEQUENCE</scope>
    <source>
        <strain evidence="11">KCTC 32513</strain>
    </source>
</reference>
<feature type="transmembrane region" description="Helical" evidence="10">
    <location>
        <begin position="253"/>
        <end position="281"/>
    </location>
</feature>
<dbReference type="GO" id="GO:0015297">
    <property type="term" value="F:antiporter activity"/>
    <property type="evidence" value="ECO:0007669"/>
    <property type="project" value="UniProtKB-KW"/>
</dbReference>
<keyword evidence="5 10" id="KW-0812">Transmembrane</keyword>
<evidence type="ECO:0000313" key="12">
    <source>
        <dbReference type="Proteomes" id="UP000634004"/>
    </source>
</evidence>
<dbReference type="AlphaFoldDB" id="A0A8J3G3G9"/>
<keyword evidence="7" id="KW-0406">Ion transport</keyword>
<dbReference type="InterPro" id="IPR050222">
    <property type="entry name" value="MATE_MdtK"/>
</dbReference>
<evidence type="ECO:0000256" key="1">
    <source>
        <dbReference type="ARBA" id="ARBA00004429"/>
    </source>
</evidence>
<evidence type="ECO:0000256" key="5">
    <source>
        <dbReference type="ARBA" id="ARBA00022692"/>
    </source>
</evidence>
<dbReference type="NCBIfam" id="TIGR00797">
    <property type="entry name" value="matE"/>
    <property type="match status" value="1"/>
</dbReference>
<dbReference type="Proteomes" id="UP000634004">
    <property type="component" value="Unassembled WGS sequence"/>
</dbReference>
<evidence type="ECO:0000313" key="11">
    <source>
        <dbReference type="EMBL" id="GHB03644.1"/>
    </source>
</evidence>
<keyword evidence="3" id="KW-0050">Antiport</keyword>
<dbReference type="EMBL" id="BMZH01000017">
    <property type="protein sequence ID" value="GHB03644.1"/>
    <property type="molecule type" value="Genomic_DNA"/>
</dbReference>
<feature type="transmembrane region" description="Helical" evidence="10">
    <location>
        <begin position="409"/>
        <end position="428"/>
    </location>
</feature>
<dbReference type="GO" id="GO:0006811">
    <property type="term" value="P:monoatomic ion transport"/>
    <property type="evidence" value="ECO:0007669"/>
    <property type="project" value="UniProtKB-KW"/>
</dbReference>
<sequence>MSDQPLINPSMTVMPRTKRGELRALLALGLPMSLTQVIQYSVFVADTMMIGRIGKEAVAAAALGSLLVFLVWMVAAGPVNAVTPMASQALGRDRNSHQDVRRSVRMALWAVALLCIPLFMLIGFTEPILLALGQDADVAKMAAHYAWVVAPGLPLSLAVMVLRNFLATIDETLQPLIAVTLAVLLNIGLNAVLIFGLFGFPALGLIGAGIASSISYAVCFLIFVVMIQRHERAREFDVFQNVLKFDRERFVEVVRLSVPISLTTLFEGLLFNVAIILMGWIGVAEQAAYHVGLNVAAMAFMVPWGFAMGGAVRVGLAEGAGDAQARKRSAYMTLGVSMGLTAVIALFVATQGGFIADLYFGFDSKENDAPVRALVLTFLPVAAGFMVVDAAQVTCNQLLRGLKDVNWPMVITGVSYWLIGFPLCYGLTFQTSMGAIGVWWGLAVGLFVAFIGLGIRLLLLLRRPLVPATA</sequence>
<feature type="transmembrane region" description="Helical" evidence="10">
    <location>
        <begin position="178"/>
        <end position="200"/>
    </location>
</feature>
<evidence type="ECO:0000256" key="6">
    <source>
        <dbReference type="ARBA" id="ARBA00022989"/>
    </source>
</evidence>
<feature type="transmembrane region" description="Helical" evidence="10">
    <location>
        <begin position="104"/>
        <end position="124"/>
    </location>
</feature>
<evidence type="ECO:0000256" key="7">
    <source>
        <dbReference type="ARBA" id="ARBA00023065"/>
    </source>
</evidence>
<dbReference type="PANTHER" id="PTHR43298">
    <property type="entry name" value="MULTIDRUG RESISTANCE PROTEIN NORM-RELATED"/>
    <property type="match status" value="1"/>
</dbReference>
<dbReference type="GO" id="GO:0005886">
    <property type="term" value="C:plasma membrane"/>
    <property type="evidence" value="ECO:0007669"/>
    <property type="project" value="UniProtKB-SubCell"/>
</dbReference>
<accession>A0A8J3G3G9</accession>
<dbReference type="PIRSF" id="PIRSF006603">
    <property type="entry name" value="DinF"/>
    <property type="match status" value="1"/>
</dbReference>
<dbReference type="CDD" id="cd13131">
    <property type="entry name" value="MATE_NorM_like"/>
    <property type="match status" value="1"/>
</dbReference>
<dbReference type="PANTHER" id="PTHR43298:SF2">
    <property type="entry name" value="FMN_FAD EXPORTER YEEO-RELATED"/>
    <property type="match status" value="1"/>
</dbReference>
<feature type="transmembrane region" description="Helical" evidence="10">
    <location>
        <begin position="24"/>
        <end position="45"/>
    </location>
</feature>
<keyword evidence="4" id="KW-1003">Cell membrane</keyword>
<organism evidence="11 12">
    <name type="scientific">Algimonas arctica</name>
    <dbReference type="NCBI Taxonomy" id="1479486"/>
    <lineage>
        <taxon>Bacteria</taxon>
        <taxon>Pseudomonadati</taxon>
        <taxon>Pseudomonadota</taxon>
        <taxon>Alphaproteobacteria</taxon>
        <taxon>Maricaulales</taxon>
        <taxon>Robiginitomaculaceae</taxon>
        <taxon>Algimonas</taxon>
    </lineage>
</organism>
<feature type="transmembrane region" description="Helical" evidence="10">
    <location>
        <begin position="144"/>
        <end position="166"/>
    </location>
</feature>
<comment type="subcellular location">
    <subcellularLocation>
        <location evidence="1">Cell inner membrane</location>
        <topology evidence="1">Multi-pass membrane protein</topology>
    </subcellularLocation>
</comment>
<evidence type="ECO:0000256" key="2">
    <source>
        <dbReference type="ARBA" id="ARBA00022448"/>
    </source>
</evidence>
<dbReference type="Pfam" id="PF01554">
    <property type="entry name" value="MatE"/>
    <property type="match status" value="2"/>
</dbReference>
<evidence type="ECO:0000256" key="9">
    <source>
        <dbReference type="ARBA" id="ARBA00031636"/>
    </source>
</evidence>
<feature type="transmembrane region" description="Helical" evidence="10">
    <location>
        <begin position="206"/>
        <end position="227"/>
    </location>
</feature>
<dbReference type="GO" id="GO:0042910">
    <property type="term" value="F:xenobiotic transmembrane transporter activity"/>
    <property type="evidence" value="ECO:0007669"/>
    <property type="project" value="InterPro"/>
</dbReference>
<keyword evidence="12" id="KW-1185">Reference proteome</keyword>
<reference evidence="11" key="1">
    <citation type="journal article" date="2014" name="Int. J. Syst. Evol. Microbiol.">
        <title>Complete genome sequence of Corynebacterium casei LMG S-19264T (=DSM 44701T), isolated from a smear-ripened cheese.</title>
        <authorList>
            <consortium name="US DOE Joint Genome Institute (JGI-PGF)"/>
            <person name="Walter F."/>
            <person name="Albersmeier A."/>
            <person name="Kalinowski J."/>
            <person name="Ruckert C."/>
        </authorList>
    </citation>
    <scope>NUCLEOTIDE SEQUENCE</scope>
    <source>
        <strain evidence="11">KCTC 32513</strain>
    </source>
</reference>
<name>A0A8J3G3G9_9PROT</name>
<feature type="transmembrane region" description="Helical" evidence="10">
    <location>
        <begin position="57"/>
        <end position="83"/>
    </location>
</feature>
<gene>
    <name evidence="11" type="primary">norM</name>
    <name evidence="11" type="ORF">GCM10009069_27860</name>
</gene>
<evidence type="ECO:0000256" key="4">
    <source>
        <dbReference type="ARBA" id="ARBA00022475"/>
    </source>
</evidence>
<dbReference type="InterPro" id="IPR002528">
    <property type="entry name" value="MATE_fam"/>
</dbReference>
<evidence type="ECO:0000256" key="3">
    <source>
        <dbReference type="ARBA" id="ARBA00022449"/>
    </source>
</evidence>
<evidence type="ECO:0000256" key="8">
    <source>
        <dbReference type="ARBA" id="ARBA00023136"/>
    </source>
</evidence>
<comment type="caution">
    <text evidence="11">The sequence shown here is derived from an EMBL/GenBank/DDBJ whole genome shotgun (WGS) entry which is preliminary data.</text>
</comment>
<feature type="transmembrane region" description="Helical" evidence="10">
    <location>
        <begin position="440"/>
        <end position="461"/>
    </location>
</feature>
<keyword evidence="2" id="KW-0813">Transport</keyword>
<feature type="transmembrane region" description="Helical" evidence="10">
    <location>
        <begin position="369"/>
        <end position="388"/>
    </location>
</feature>
<proteinExistence type="predicted"/>
<dbReference type="InterPro" id="IPR048279">
    <property type="entry name" value="MdtK-like"/>
</dbReference>
<dbReference type="RefSeq" id="WP_189499474.1">
    <property type="nucleotide sequence ID" value="NZ_BMZH01000017.1"/>
</dbReference>
<evidence type="ECO:0000256" key="10">
    <source>
        <dbReference type="SAM" id="Phobius"/>
    </source>
</evidence>
<protein>
    <recommendedName>
        <fullName evidence="9">Multidrug-efflux transporter</fullName>
    </recommendedName>
</protein>
<keyword evidence="6 10" id="KW-1133">Transmembrane helix</keyword>
<keyword evidence="8 10" id="KW-0472">Membrane</keyword>
<feature type="transmembrane region" description="Helical" evidence="10">
    <location>
        <begin position="287"/>
        <end position="309"/>
    </location>
</feature>
<feature type="transmembrane region" description="Helical" evidence="10">
    <location>
        <begin position="330"/>
        <end position="349"/>
    </location>
</feature>